<dbReference type="SMART" id="SM00465">
    <property type="entry name" value="GIYc"/>
    <property type="match status" value="1"/>
</dbReference>
<keyword evidence="11" id="KW-1185">Reference proteome</keyword>
<dbReference type="InterPro" id="IPR050066">
    <property type="entry name" value="UvrABC_protein_C"/>
</dbReference>
<dbReference type="CDD" id="cd10434">
    <property type="entry name" value="GIY-YIG_UvrC_Cho"/>
    <property type="match status" value="1"/>
</dbReference>
<protein>
    <recommendedName>
        <fullName evidence="6">Excinuclease cho</fullName>
    </recommendedName>
    <alternativeName>
        <fullName evidence="8">Endonuclease cho</fullName>
    </alternativeName>
    <alternativeName>
        <fullName evidence="7">UvrC homolog protein</fullName>
    </alternativeName>
</protein>
<dbReference type="PROSITE" id="PS50164">
    <property type="entry name" value="GIY_YIG"/>
    <property type="match status" value="1"/>
</dbReference>
<keyword evidence="1" id="KW-0227">DNA damage</keyword>
<evidence type="ECO:0000256" key="2">
    <source>
        <dbReference type="ARBA" id="ARBA00022801"/>
    </source>
</evidence>
<gene>
    <name evidence="10" type="ORF">GCM10009744_34610</name>
</gene>
<evidence type="ECO:0000256" key="3">
    <source>
        <dbReference type="ARBA" id="ARBA00022881"/>
    </source>
</evidence>
<keyword evidence="5" id="KW-0742">SOS response</keyword>
<dbReference type="EMBL" id="BAAANE010000006">
    <property type="protein sequence ID" value="GAA1641745.1"/>
    <property type="molecule type" value="Genomic_DNA"/>
</dbReference>
<sequence length="307" mass="34738">MSLMTAPRSVARRLPLETGVYRFRDGAGKVLYIGRARNLRRRVQSYWTNLGDRPQLAGMVRRIARIESVWCDSEHEAAWLERNLLEHSKPRWNLAEGGAEVAGYIRFDDGPSRPGLRFVHTVTAAAPHFGPYLGGLRIRQAISALHRVLPLPYTSAADGSAREFARLFGIGPADRETLVRTAMSVLERNVAAVTALRAELVRRRDRAATELRFEFAAKLQDEIAAFDWIVAEQKVSRLEPHEVDVYGWADRVLVRFQMEAGRVCRWTQRAASEQTARDRVAATPAHWRTFAQRNAELAATLLRDQKA</sequence>
<reference evidence="10 11" key="1">
    <citation type="journal article" date="2019" name="Int. J. Syst. Evol. Microbiol.">
        <title>The Global Catalogue of Microorganisms (GCM) 10K type strain sequencing project: providing services to taxonomists for standard genome sequencing and annotation.</title>
        <authorList>
            <consortium name="The Broad Institute Genomics Platform"/>
            <consortium name="The Broad Institute Genome Sequencing Center for Infectious Disease"/>
            <person name="Wu L."/>
            <person name="Ma J."/>
        </authorList>
    </citation>
    <scope>NUCLEOTIDE SEQUENCE [LARGE SCALE GENOMIC DNA]</scope>
    <source>
        <strain evidence="10 11">JCM 14306</strain>
    </source>
</reference>
<accession>A0ABN2FD96</accession>
<dbReference type="InterPro" id="IPR000305">
    <property type="entry name" value="GIY-YIG_endonuc"/>
</dbReference>
<dbReference type="InterPro" id="IPR047296">
    <property type="entry name" value="GIY-YIG_UvrC_Cho"/>
</dbReference>
<evidence type="ECO:0000256" key="4">
    <source>
        <dbReference type="ARBA" id="ARBA00023204"/>
    </source>
</evidence>
<name>A0ABN2FD96_9ACTN</name>
<organism evidence="10 11">
    <name type="scientific">Kribbella alba</name>
    <dbReference type="NCBI Taxonomy" id="190197"/>
    <lineage>
        <taxon>Bacteria</taxon>
        <taxon>Bacillati</taxon>
        <taxon>Actinomycetota</taxon>
        <taxon>Actinomycetes</taxon>
        <taxon>Propionibacteriales</taxon>
        <taxon>Kribbellaceae</taxon>
        <taxon>Kribbella</taxon>
    </lineage>
</organism>
<comment type="caution">
    <text evidence="10">The sequence shown here is derived from an EMBL/GenBank/DDBJ whole genome shotgun (WGS) entry which is preliminary data.</text>
</comment>
<dbReference type="InterPro" id="IPR035901">
    <property type="entry name" value="GIY-YIG_endonuc_sf"/>
</dbReference>
<keyword evidence="4" id="KW-0234">DNA repair</keyword>
<evidence type="ECO:0000256" key="5">
    <source>
        <dbReference type="ARBA" id="ARBA00023236"/>
    </source>
</evidence>
<dbReference type="Proteomes" id="UP001501319">
    <property type="component" value="Unassembled WGS sequence"/>
</dbReference>
<dbReference type="PANTHER" id="PTHR30562:SF10">
    <property type="entry name" value="EXCINUCLEASE CHO"/>
    <property type="match status" value="1"/>
</dbReference>
<dbReference type="Gene3D" id="3.40.1440.10">
    <property type="entry name" value="GIY-YIG endonuclease"/>
    <property type="match status" value="1"/>
</dbReference>
<evidence type="ECO:0000256" key="6">
    <source>
        <dbReference type="ARBA" id="ARBA00040756"/>
    </source>
</evidence>
<evidence type="ECO:0000313" key="11">
    <source>
        <dbReference type="Proteomes" id="UP001501319"/>
    </source>
</evidence>
<evidence type="ECO:0000256" key="7">
    <source>
        <dbReference type="ARBA" id="ARBA00042138"/>
    </source>
</evidence>
<evidence type="ECO:0000313" key="10">
    <source>
        <dbReference type="EMBL" id="GAA1641745.1"/>
    </source>
</evidence>
<keyword evidence="3" id="KW-0267">Excision nuclease</keyword>
<evidence type="ECO:0000256" key="8">
    <source>
        <dbReference type="ARBA" id="ARBA00042732"/>
    </source>
</evidence>
<dbReference type="Pfam" id="PF01541">
    <property type="entry name" value="GIY-YIG"/>
    <property type="match status" value="1"/>
</dbReference>
<proteinExistence type="predicted"/>
<feature type="domain" description="GIY-YIG" evidence="9">
    <location>
        <begin position="16"/>
        <end position="94"/>
    </location>
</feature>
<dbReference type="PANTHER" id="PTHR30562">
    <property type="entry name" value="UVRC/OXIDOREDUCTASE"/>
    <property type="match status" value="1"/>
</dbReference>
<dbReference type="SUPFAM" id="SSF82771">
    <property type="entry name" value="GIY-YIG endonuclease"/>
    <property type="match status" value="1"/>
</dbReference>
<evidence type="ECO:0000256" key="1">
    <source>
        <dbReference type="ARBA" id="ARBA00022763"/>
    </source>
</evidence>
<evidence type="ECO:0000259" key="9">
    <source>
        <dbReference type="PROSITE" id="PS50164"/>
    </source>
</evidence>
<keyword evidence="2" id="KW-0378">Hydrolase</keyword>